<dbReference type="InterPro" id="IPR001789">
    <property type="entry name" value="Sig_transdc_resp-reg_receiver"/>
</dbReference>
<dbReference type="RefSeq" id="WP_344845382.1">
    <property type="nucleotide sequence ID" value="NZ_BAABDF010000006.1"/>
</dbReference>
<dbReference type="SUPFAM" id="SSF52172">
    <property type="entry name" value="CheY-like"/>
    <property type="match status" value="1"/>
</dbReference>
<dbReference type="Pfam" id="PF00072">
    <property type="entry name" value="Response_reg"/>
    <property type="match status" value="1"/>
</dbReference>
<feature type="modified residue" description="4-aspartylphosphate" evidence="2">
    <location>
        <position position="73"/>
    </location>
</feature>
<keyword evidence="1 2" id="KW-0597">Phosphoprotein</keyword>
<comment type="caution">
    <text evidence="4">The sequence shown here is derived from an EMBL/GenBank/DDBJ whole genome shotgun (WGS) entry which is preliminary data.</text>
</comment>
<keyword evidence="5" id="KW-1185">Reference proteome</keyword>
<dbReference type="PROSITE" id="PS50110">
    <property type="entry name" value="RESPONSE_REGULATORY"/>
    <property type="match status" value="1"/>
</dbReference>
<evidence type="ECO:0000313" key="4">
    <source>
        <dbReference type="EMBL" id="GAA3864284.1"/>
    </source>
</evidence>
<name>A0ABP7K4K3_9RHOB</name>
<dbReference type="CDD" id="cd00156">
    <property type="entry name" value="REC"/>
    <property type="match status" value="1"/>
</dbReference>
<dbReference type="Proteomes" id="UP001399917">
    <property type="component" value="Unassembled WGS sequence"/>
</dbReference>
<gene>
    <name evidence="4" type="ORF">GCM10022404_13310</name>
</gene>
<dbReference type="Gene3D" id="3.40.50.2300">
    <property type="match status" value="1"/>
</dbReference>
<accession>A0ABP7K4K3</accession>
<proteinExistence type="predicted"/>
<dbReference type="EMBL" id="BAABDF010000006">
    <property type="protein sequence ID" value="GAA3864284.1"/>
    <property type="molecule type" value="Genomic_DNA"/>
</dbReference>
<protein>
    <submittedName>
        <fullName evidence="4">Response regulator</fullName>
    </submittedName>
</protein>
<evidence type="ECO:0000259" key="3">
    <source>
        <dbReference type="PROSITE" id="PS50110"/>
    </source>
</evidence>
<dbReference type="PANTHER" id="PTHR44591">
    <property type="entry name" value="STRESS RESPONSE REGULATOR PROTEIN 1"/>
    <property type="match status" value="1"/>
</dbReference>
<dbReference type="SMART" id="SM00448">
    <property type="entry name" value="REC"/>
    <property type="match status" value="1"/>
</dbReference>
<organism evidence="4 5">
    <name type="scientific">Celeribacter arenosi</name>
    <dbReference type="NCBI Taxonomy" id="792649"/>
    <lineage>
        <taxon>Bacteria</taxon>
        <taxon>Pseudomonadati</taxon>
        <taxon>Pseudomonadota</taxon>
        <taxon>Alphaproteobacteria</taxon>
        <taxon>Rhodobacterales</taxon>
        <taxon>Roseobacteraceae</taxon>
        <taxon>Celeribacter</taxon>
    </lineage>
</organism>
<dbReference type="InterPro" id="IPR050595">
    <property type="entry name" value="Bact_response_regulator"/>
</dbReference>
<dbReference type="PANTHER" id="PTHR44591:SF3">
    <property type="entry name" value="RESPONSE REGULATORY DOMAIN-CONTAINING PROTEIN"/>
    <property type="match status" value="1"/>
</dbReference>
<feature type="domain" description="Response regulatory" evidence="3">
    <location>
        <begin position="24"/>
        <end position="137"/>
    </location>
</feature>
<reference evidence="5" key="1">
    <citation type="journal article" date="2019" name="Int. J. Syst. Evol. Microbiol.">
        <title>The Global Catalogue of Microorganisms (GCM) 10K type strain sequencing project: providing services to taxonomists for standard genome sequencing and annotation.</title>
        <authorList>
            <consortium name="The Broad Institute Genomics Platform"/>
            <consortium name="The Broad Institute Genome Sequencing Center for Infectious Disease"/>
            <person name="Wu L."/>
            <person name="Ma J."/>
        </authorList>
    </citation>
    <scope>NUCLEOTIDE SEQUENCE [LARGE SCALE GENOMIC DNA]</scope>
    <source>
        <strain evidence="5">JCM 17190</strain>
    </source>
</reference>
<evidence type="ECO:0000256" key="1">
    <source>
        <dbReference type="ARBA" id="ARBA00022553"/>
    </source>
</evidence>
<dbReference type="InterPro" id="IPR011006">
    <property type="entry name" value="CheY-like_superfamily"/>
</dbReference>
<sequence length="239" mass="25052">MPEPFDTLFAPLEPTAERPLLGLTVLVVEDSRFASEAMRLLCLRSGARIRRADSLTSARKHLRVYRPAVVIVDLGLPDGSGTELIAELTTTVPRVGAVLAMSGDTGVEAAARAAGADAFIAKPITGLAAFQSIILEAFPAHARPKGLSVVSDAVVTPDPIALQDDLVHVADILTTQTSDDVLDYIAQFLAGVARSVEDDEMAEAAVSLAGRRQNGLPQGADVARVSGLVQARIAPGRVL</sequence>
<evidence type="ECO:0000256" key="2">
    <source>
        <dbReference type="PROSITE-ProRule" id="PRU00169"/>
    </source>
</evidence>
<evidence type="ECO:0000313" key="5">
    <source>
        <dbReference type="Proteomes" id="UP001399917"/>
    </source>
</evidence>